<reference evidence="3" key="1">
    <citation type="submission" date="2020-03" db="EMBL/GenBank/DDBJ databases">
        <title>Phycicoccus flavus sp. nov., a novel endophytic actinobacterium isolated from branch of Kandelia candel.</title>
        <authorList>
            <person name="Tuo L."/>
        </authorList>
    </citation>
    <scope>NUCLEOTIDE SEQUENCE</scope>
    <source>
        <strain evidence="3">CMS6Z-2</strain>
    </source>
</reference>
<dbReference type="InterPro" id="IPR004843">
    <property type="entry name" value="Calcineurin-like_PHP"/>
</dbReference>
<gene>
    <name evidence="3" type="ORF">EPD83_017530</name>
</gene>
<organism evidence="3 4">
    <name type="scientific">Phycicoccus flavus</name>
    <dbReference type="NCBI Taxonomy" id="2502783"/>
    <lineage>
        <taxon>Bacteria</taxon>
        <taxon>Bacillati</taxon>
        <taxon>Actinomycetota</taxon>
        <taxon>Actinomycetes</taxon>
        <taxon>Micrococcales</taxon>
        <taxon>Intrasporangiaceae</taxon>
        <taxon>Phycicoccus</taxon>
    </lineage>
</organism>
<feature type="transmembrane region" description="Helical" evidence="1">
    <location>
        <begin position="193"/>
        <end position="214"/>
    </location>
</feature>
<keyword evidence="1" id="KW-1133">Transmembrane helix</keyword>
<feature type="transmembrane region" description="Helical" evidence="1">
    <location>
        <begin position="23"/>
        <end position="43"/>
    </location>
</feature>
<accession>A0A8T6R8I2</accession>
<dbReference type="SUPFAM" id="SSF56300">
    <property type="entry name" value="Metallo-dependent phosphatases"/>
    <property type="match status" value="1"/>
</dbReference>
<dbReference type="Proteomes" id="UP000287866">
    <property type="component" value="Unassembled WGS sequence"/>
</dbReference>
<dbReference type="EMBL" id="SAYU02000079">
    <property type="protein sequence ID" value="NHA69843.1"/>
    <property type="molecule type" value="Genomic_DNA"/>
</dbReference>
<dbReference type="Pfam" id="PF00149">
    <property type="entry name" value="Metallophos"/>
    <property type="match status" value="1"/>
</dbReference>
<dbReference type="InterPro" id="IPR029052">
    <property type="entry name" value="Metallo-depent_PP-like"/>
</dbReference>
<evidence type="ECO:0000259" key="2">
    <source>
        <dbReference type="Pfam" id="PF00149"/>
    </source>
</evidence>
<dbReference type="Gene3D" id="3.60.21.10">
    <property type="match status" value="1"/>
</dbReference>
<feature type="transmembrane region" description="Helical" evidence="1">
    <location>
        <begin position="55"/>
        <end position="76"/>
    </location>
</feature>
<protein>
    <submittedName>
        <fullName evidence="3">Metallophosphoesterase</fullName>
    </submittedName>
</protein>
<evidence type="ECO:0000256" key="1">
    <source>
        <dbReference type="SAM" id="Phobius"/>
    </source>
</evidence>
<proteinExistence type="predicted"/>
<evidence type="ECO:0000313" key="3">
    <source>
        <dbReference type="EMBL" id="NHA69843.1"/>
    </source>
</evidence>
<sequence>LLAAVASLGVGLSGGSFGLHERVVAALTALGPFAVAVGVWWSGGHRVGSRRLRHGLAALVLVVGCVLAGVAATALAPATAHTRTYQATVSLDADPAHVGRIVAETTFGDARVGFSGLAPGIRAVPQVRASIADVLARPQLSLASLRPGPGELDAAVREVATRLLGRFALGALLLVVVVLAVAGGARRRRPPRWLVGAAAASWLVATVGTSAAIYTTYQPSRQQSFTATEVLGTLQRNQGLLGDVETRATQVTPYLRNLLALSTALQQKYAAGALESDPALRVLLVSDVHGGNQYPLMRTVVRDQSIDVVVDTGDLVNFGTAEEGEAAGVFDGIASLGVPYLFVRGNHDATSAGDTALLRRMARVPNVVLLQPPGGGYTEVTVGGVRIAGFDDPRWFGDSGTGTRAAQLPARDAFRAAFAGRTPPDVVASHEPWALAGVEGGVLLNGHMHVSDLEGNRIQVGTFTGGGPFSHFVADDATTSGELEGQGSAFDVLTFGTDCRLSSLTRYRFHDVLEGRPSYDDVSIVNGSGIDTRPADPGRTCTPGGALEQEAVTAPAGPGAP</sequence>
<feature type="transmembrane region" description="Helical" evidence="1">
    <location>
        <begin position="163"/>
        <end position="181"/>
    </location>
</feature>
<keyword evidence="1" id="KW-0472">Membrane</keyword>
<feature type="non-terminal residue" evidence="3">
    <location>
        <position position="1"/>
    </location>
</feature>
<dbReference type="AlphaFoldDB" id="A0A8T6R8I2"/>
<name>A0A8T6R8I2_9MICO</name>
<keyword evidence="1" id="KW-0812">Transmembrane</keyword>
<evidence type="ECO:0000313" key="4">
    <source>
        <dbReference type="Proteomes" id="UP000287866"/>
    </source>
</evidence>
<keyword evidence="4" id="KW-1185">Reference proteome</keyword>
<dbReference type="RefSeq" id="WP_165566941.1">
    <property type="nucleotide sequence ID" value="NZ_SAYU02000079.1"/>
</dbReference>
<feature type="domain" description="Calcineurin-like phosphoesterase" evidence="2">
    <location>
        <begin position="280"/>
        <end position="450"/>
    </location>
</feature>
<dbReference type="GO" id="GO:0016787">
    <property type="term" value="F:hydrolase activity"/>
    <property type="evidence" value="ECO:0007669"/>
    <property type="project" value="InterPro"/>
</dbReference>
<comment type="caution">
    <text evidence="3">The sequence shown here is derived from an EMBL/GenBank/DDBJ whole genome shotgun (WGS) entry which is preliminary data.</text>
</comment>
<dbReference type="CDD" id="cd00838">
    <property type="entry name" value="MPP_superfamily"/>
    <property type="match status" value="1"/>
</dbReference>